<dbReference type="InterPro" id="IPR036390">
    <property type="entry name" value="WH_DNA-bd_sf"/>
</dbReference>
<dbReference type="Gene3D" id="1.10.10.10">
    <property type="entry name" value="Winged helix-like DNA-binding domain superfamily/Winged helix DNA-binding domain"/>
    <property type="match status" value="2"/>
</dbReference>
<evidence type="ECO:0000313" key="7">
    <source>
        <dbReference type="Proteomes" id="UP000324101"/>
    </source>
</evidence>
<reference evidence="6 7" key="1">
    <citation type="submission" date="2018-05" db="EMBL/GenBank/DDBJ databases">
        <title>Streptomyces venezuelae.</title>
        <authorList>
            <person name="Kim W."/>
            <person name="Lee N."/>
            <person name="Cho B.-K."/>
        </authorList>
    </citation>
    <scope>NUCLEOTIDE SEQUENCE [LARGE SCALE GENOMIC DNA]</scope>
    <source>
        <strain evidence="6 7">ATCC 21018</strain>
    </source>
</reference>
<evidence type="ECO:0000256" key="3">
    <source>
        <dbReference type="ARBA" id="ARBA00023163"/>
    </source>
</evidence>
<dbReference type="RefSeq" id="WP_150260930.1">
    <property type="nucleotide sequence ID" value="NZ_CP029189.1"/>
</dbReference>
<keyword evidence="2" id="KW-0238">DNA-binding</keyword>
<evidence type="ECO:0000256" key="1">
    <source>
        <dbReference type="ARBA" id="ARBA00023015"/>
    </source>
</evidence>
<organism evidence="6 7">
    <name type="scientific">Streptomyces venezuelae</name>
    <dbReference type="NCBI Taxonomy" id="54571"/>
    <lineage>
        <taxon>Bacteria</taxon>
        <taxon>Bacillati</taxon>
        <taxon>Actinomycetota</taxon>
        <taxon>Actinomycetes</taxon>
        <taxon>Kitasatosporales</taxon>
        <taxon>Streptomycetaceae</taxon>
        <taxon>Streptomyces</taxon>
    </lineage>
</organism>
<dbReference type="EMBL" id="CP029189">
    <property type="protein sequence ID" value="QES58019.1"/>
    <property type="molecule type" value="Genomic_DNA"/>
</dbReference>
<keyword evidence="1" id="KW-0805">Transcription regulation</keyword>
<dbReference type="PANTHER" id="PTHR33204">
    <property type="entry name" value="TRANSCRIPTIONAL REGULATOR, MARR FAMILY"/>
    <property type="match status" value="1"/>
</dbReference>
<evidence type="ECO:0000256" key="2">
    <source>
        <dbReference type="ARBA" id="ARBA00023125"/>
    </source>
</evidence>
<dbReference type="InterPro" id="IPR002577">
    <property type="entry name" value="HTH_HxlR"/>
</dbReference>
<gene>
    <name evidence="6" type="ORF">DEJ51_30920</name>
</gene>
<feature type="region of interest" description="Disordered" evidence="4">
    <location>
        <begin position="251"/>
        <end position="285"/>
    </location>
</feature>
<dbReference type="PANTHER" id="PTHR33204:SF37">
    <property type="entry name" value="HTH-TYPE TRANSCRIPTIONAL REGULATOR YODB"/>
    <property type="match status" value="1"/>
</dbReference>
<protein>
    <recommendedName>
        <fullName evidence="5">HTH hxlR-type domain-containing protein</fullName>
    </recommendedName>
</protein>
<accession>A0A5P2DZJ2</accession>
<sequence length="285" mass="30556">MAAARLPSTDLPRVAEALEMIAPRWSVWVLMTLASQPGPLRYTKLKEHLPWLGDGQLHPRLRALSEAGLVERTAQTRLHVTYGLTARGRDLMPSLTALAGWGDAHLEKNLVLNRVTGKSEPERIPAAQNAEDTLAVIGHRHATVLLWTLKARGTTTMAALSAEAMADHSPSAIYSPIRRLIDDGIVSVSRDDVASLQLTAPGQALAPIYRALSAWATARPLPDAESHPVWGTPRIPAAARSGQWAAHQARKASQAVAVSQPPAPAPVTAWRPGELFSAATTGPSR</sequence>
<evidence type="ECO:0000313" key="6">
    <source>
        <dbReference type="EMBL" id="QES58019.1"/>
    </source>
</evidence>
<dbReference type="Pfam" id="PF01638">
    <property type="entry name" value="HxlR"/>
    <property type="match status" value="1"/>
</dbReference>
<dbReference type="AlphaFoldDB" id="A0A5P2DZJ2"/>
<name>A0A5P2DZJ2_STRVZ</name>
<dbReference type="Proteomes" id="UP000324101">
    <property type="component" value="Chromosome"/>
</dbReference>
<dbReference type="PROSITE" id="PS51118">
    <property type="entry name" value="HTH_HXLR"/>
    <property type="match status" value="1"/>
</dbReference>
<evidence type="ECO:0000256" key="4">
    <source>
        <dbReference type="SAM" id="MobiDB-lite"/>
    </source>
</evidence>
<dbReference type="OrthoDB" id="4302401at2"/>
<feature type="domain" description="HTH hxlR-type" evidence="5">
    <location>
        <begin position="11"/>
        <end position="110"/>
    </location>
</feature>
<keyword evidence="3" id="KW-0804">Transcription</keyword>
<dbReference type="SUPFAM" id="SSF46785">
    <property type="entry name" value="Winged helix' DNA-binding domain"/>
    <property type="match status" value="2"/>
</dbReference>
<proteinExistence type="predicted"/>
<evidence type="ECO:0000259" key="5">
    <source>
        <dbReference type="PROSITE" id="PS51118"/>
    </source>
</evidence>
<dbReference type="GO" id="GO:0003677">
    <property type="term" value="F:DNA binding"/>
    <property type="evidence" value="ECO:0007669"/>
    <property type="project" value="UniProtKB-KW"/>
</dbReference>
<dbReference type="InterPro" id="IPR036388">
    <property type="entry name" value="WH-like_DNA-bd_sf"/>
</dbReference>